<dbReference type="GO" id="GO:0000329">
    <property type="term" value="C:fungal-type vacuole membrane"/>
    <property type="evidence" value="ECO:0007669"/>
    <property type="project" value="TreeGrafter"/>
</dbReference>
<feature type="compositionally biased region" description="Polar residues" evidence="1">
    <location>
        <begin position="179"/>
        <end position="200"/>
    </location>
</feature>
<organism evidence="2 3">
    <name type="scientific">Trichoglossum hirsutum</name>
    <dbReference type="NCBI Taxonomy" id="265104"/>
    <lineage>
        <taxon>Eukaryota</taxon>
        <taxon>Fungi</taxon>
        <taxon>Dikarya</taxon>
        <taxon>Ascomycota</taxon>
        <taxon>Pezizomycotina</taxon>
        <taxon>Geoglossomycetes</taxon>
        <taxon>Geoglossales</taxon>
        <taxon>Geoglossaceae</taxon>
        <taxon>Trichoglossum</taxon>
    </lineage>
</organism>
<feature type="compositionally biased region" description="Basic residues" evidence="1">
    <location>
        <begin position="250"/>
        <end position="260"/>
    </location>
</feature>
<accession>A0A9P8L8B7</accession>
<proteinExistence type="predicted"/>
<feature type="compositionally biased region" description="Basic residues" evidence="1">
    <location>
        <begin position="47"/>
        <end position="60"/>
    </location>
</feature>
<feature type="region of interest" description="Disordered" evidence="1">
    <location>
        <begin position="144"/>
        <end position="264"/>
    </location>
</feature>
<evidence type="ECO:0000256" key="1">
    <source>
        <dbReference type="SAM" id="MobiDB-lite"/>
    </source>
</evidence>
<feature type="compositionally biased region" description="Basic and acidic residues" evidence="1">
    <location>
        <begin position="360"/>
        <end position="369"/>
    </location>
</feature>
<feature type="region of interest" description="Disordered" evidence="1">
    <location>
        <begin position="356"/>
        <end position="391"/>
    </location>
</feature>
<feature type="compositionally biased region" description="Polar residues" evidence="1">
    <location>
        <begin position="1"/>
        <end position="13"/>
    </location>
</feature>
<feature type="non-terminal residue" evidence="2">
    <location>
        <position position="569"/>
    </location>
</feature>
<dbReference type="PANTHER" id="PTHR22794:SF2">
    <property type="entry name" value="THAP DOMAIN-CONTAINING PROTEIN 11"/>
    <property type="match status" value="1"/>
</dbReference>
<feature type="compositionally biased region" description="Basic and acidic residues" evidence="1">
    <location>
        <begin position="201"/>
        <end position="218"/>
    </location>
</feature>
<protein>
    <submittedName>
        <fullName evidence="2">Uncharacterized protein</fullName>
    </submittedName>
</protein>
<dbReference type="AlphaFoldDB" id="A0A9P8L8B7"/>
<evidence type="ECO:0000313" key="2">
    <source>
        <dbReference type="EMBL" id="KAH0556146.1"/>
    </source>
</evidence>
<evidence type="ECO:0000313" key="3">
    <source>
        <dbReference type="Proteomes" id="UP000750711"/>
    </source>
</evidence>
<dbReference type="EMBL" id="JAGHQM010001208">
    <property type="protein sequence ID" value="KAH0556146.1"/>
    <property type="molecule type" value="Genomic_DNA"/>
</dbReference>
<sequence>MASQGNGQPQSQFKRPPVGASTSSEQKQNGCTHTQPALAASPSNTQKPHHKVHTRQHVVGHARMGARVPSHGKNLNKHAGETTPAGKHHRRSHSHTPSSSPRGGQYRRTGSNPLLARNGSKTHVPLRANGSAADVGSYAGAAVLPQPSAMQRSLSQPVRSERITRGAVKFDLGGGGQDASWTSTSESPSNTRSTAYAQNQDRQDRGRGASKTEPRDLVTDANGALVSASPTSSTFREAATTSGHSAAGHRSSRSCPRKHLSTTPPQAAEIITSRLLQRHPPQNAPPQMSTLSATATPGNRSPSSSSHEQPFTNGTPGTQENVVSRFIGGSSDTHAICSVSPGKSILDASNIGTENGAADTKAETQRTMEAKSSGGRSAKPSLSSYNHPPSRTQQKLWLQRASSGIEPQQLAPSAGVGGMPGVRASSGGIGALGGGYSDTRDPRLQREFERTGLEYLVVRRYKNPVGDSLARLAELPGAQKNRRIPAQQLSRSYTNGGGDGPMGLSQSLREGRARDHAGSSGSVGTSFDGNRGSKDDNGIARPDSSRGLVRHSDEIDQVLRRMWDRVEMT</sequence>
<feature type="compositionally biased region" description="Polar residues" evidence="1">
    <location>
        <begin position="285"/>
        <end position="322"/>
    </location>
</feature>
<feature type="compositionally biased region" description="Polar residues" evidence="1">
    <location>
        <begin position="148"/>
        <end position="158"/>
    </location>
</feature>
<feature type="compositionally biased region" description="Polar residues" evidence="1">
    <location>
        <begin position="228"/>
        <end position="244"/>
    </location>
</feature>
<gene>
    <name evidence="2" type="ORF">GP486_005922</name>
</gene>
<feature type="compositionally biased region" description="Polar residues" evidence="1">
    <location>
        <begin position="519"/>
        <end position="528"/>
    </location>
</feature>
<reference evidence="2" key="1">
    <citation type="submission" date="2021-03" db="EMBL/GenBank/DDBJ databases">
        <title>Comparative genomics and phylogenomic investigation of the class Geoglossomycetes provide insights into ecological specialization and systematics.</title>
        <authorList>
            <person name="Melie T."/>
            <person name="Pirro S."/>
            <person name="Miller A.N."/>
            <person name="Quandt A."/>
        </authorList>
    </citation>
    <scope>NUCLEOTIDE SEQUENCE</scope>
    <source>
        <strain evidence="2">CAQ_001_2017</strain>
    </source>
</reference>
<dbReference type="GO" id="GO:0031931">
    <property type="term" value="C:TORC1 complex"/>
    <property type="evidence" value="ECO:0007669"/>
    <property type="project" value="TreeGrafter"/>
</dbReference>
<feature type="region of interest" description="Disordered" evidence="1">
    <location>
        <begin position="279"/>
        <end position="323"/>
    </location>
</feature>
<comment type="caution">
    <text evidence="2">The sequence shown here is derived from an EMBL/GenBank/DDBJ whole genome shotgun (WGS) entry which is preliminary data.</text>
</comment>
<feature type="region of interest" description="Disordered" evidence="1">
    <location>
        <begin position="480"/>
        <end position="549"/>
    </location>
</feature>
<feature type="compositionally biased region" description="Polar residues" evidence="1">
    <location>
        <begin position="20"/>
        <end position="46"/>
    </location>
</feature>
<dbReference type="Proteomes" id="UP000750711">
    <property type="component" value="Unassembled WGS sequence"/>
</dbReference>
<name>A0A9P8L8B7_9PEZI</name>
<feature type="compositionally biased region" description="Polar residues" evidence="1">
    <location>
        <begin position="380"/>
        <end position="391"/>
    </location>
</feature>
<keyword evidence="3" id="KW-1185">Reference proteome</keyword>
<feature type="region of interest" description="Disordered" evidence="1">
    <location>
        <begin position="1"/>
        <end position="128"/>
    </location>
</feature>
<dbReference type="PANTHER" id="PTHR22794">
    <property type="entry name" value="THAP DOMAIN PROTEIN 11"/>
    <property type="match status" value="1"/>
</dbReference>